<comment type="caution">
    <text evidence="1">The sequence shown here is derived from an EMBL/GenBank/DDBJ whole genome shotgun (WGS) entry which is preliminary data.</text>
</comment>
<evidence type="ECO:0000313" key="1">
    <source>
        <dbReference type="EMBL" id="OMF17210.1"/>
    </source>
</evidence>
<reference evidence="1 2" key="1">
    <citation type="submission" date="2016-11" db="EMBL/GenBank/DDBJ databases">
        <title>Paenibacillus species isolates.</title>
        <authorList>
            <person name="Beno S.M."/>
        </authorList>
    </citation>
    <scope>NUCLEOTIDE SEQUENCE [LARGE SCALE GENOMIC DNA]</scope>
    <source>
        <strain evidence="1 2">FSL H8-0246</strain>
    </source>
</reference>
<dbReference type="RefSeq" id="WP_076330574.1">
    <property type="nucleotide sequence ID" value="NZ_MRTJ01000001.1"/>
</dbReference>
<gene>
    <name evidence="1" type="ORF">BK131_04395</name>
</gene>
<sequence length="167" mass="19363">MRLRPLTKEGYTTDSLITTAVIRFKLFKQPYKVGQTIEVRGEPMLVLGIENFEIFSEMILVRYTCQRLNQMEFVSKAKAYREPSSNIEMVIEIPHKEWKETVPGIRLGSIHSIKGDIYKVTEYTGIVLKSTDLVIDMLARPVYPVDRNTAKSKLLDERRKKLKLEIV</sequence>
<organism evidence="1 2">
    <name type="scientific">Paenibacillus amylolyticus</name>
    <dbReference type="NCBI Taxonomy" id="1451"/>
    <lineage>
        <taxon>Bacteria</taxon>
        <taxon>Bacillati</taxon>
        <taxon>Bacillota</taxon>
        <taxon>Bacilli</taxon>
        <taxon>Bacillales</taxon>
        <taxon>Paenibacillaceae</taxon>
        <taxon>Paenibacillus</taxon>
    </lineage>
</organism>
<accession>A0A1R1C535</accession>
<dbReference type="EMBL" id="MRTJ01000001">
    <property type="protein sequence ID" value="OMF17210.1"/>
    <property type="molecule type" value="Genomic_DNA"/>
</dbReference>
<dbReference type="AlphaFoldDB" id="A0A1R1C535"/>
<evidence type="ECO:0000313" key="2">
    <source>
        <dbReference type="Proteomes" id="UP000187134"/>
    </source>
</evidence>
<proteinExistence type="predicted"/>
<dbReference type="Proteomes" id="UP000187134">
    <property type="component" value="Unassembled WGS sequence"/>
</dbReference>
<protein>
    <submittedName>
        <fullName evidence="1">Uncharacterized protein</fullName>
    </submittedName>
</protein>
<dbReference type="OrthoDB" id="2628862at2"/>
<name>A0A1R1C535_PAEAM</name>